<gene>
    <name evidence="4" type="ORF">RBU60_10835</name>
</gene>
<name>A0ABU1A521_9FLAO</name>
<keyword evidence="5" id="KW-1185">Reference proteome</keyword>
<evidence type="ECO:0000256" key="1">
    <source>
        <dbReference type="ARBA" id="ARBA00004370"/>
    </source>
</evidence>
<dbReference type="EMBL" id="JAVHUL010000030">
    <property type="protein sequence ID" value="MDQ7918073.1"/>
    <property type="molecule type" value="Genomic_DNA"/>
</dbReference>
<reference evidence="4 5" key="1">
    <citation type="submission" date="2023-08" db="EMBL/GenBank/DDBJ databases">
        <title>Mesonia sp. MT50, isolated from deep-sea sediment of the Mariana Trench.</title>
        <authorList>
            <person name="Fu H."/>
        </authorList>
    </citation>
    <scope>NUCLEOTIDE SEQUENCE [LARGE SCALE GENOMIC DNA]</scope>
    <source>
        <strain evidence="4 5">MT50</strain>
    </source>
</reference>
<accession>A0ABU1A521</accession>
<dbReference type="InterPro" id="IPR029052">
    <property type="entry name" value="Metallo-depent_PP-like"/>
</dbReference>
<dbReference type="Pfam" id="PF01103">
    <property type="entry name" value="Omp85"/>
    <property type="match status" value="1"/>
</dbReference>
<evidence type="ECO:0000313" key="5">
    <source>
        <dbReference type="Proteomes" id="UP001230915"/>
    </source>
</evidence>
<sequence length="1205" mass="138217">MITPKYMQNYYSQIKGNHKFLMIFSSIFLFLSLDALAQEKNRELSKTIYFTANTGLEKDSKSDKILEQIVNSSQQDEDAAIVVLGNLTREIGYPDDEDKRKKEEAYLTQGLLNPLKDFKGNVIFTPGRNEWNNKGGHKNIDDLESFLQDHSKAKFWPNDGCPIDGKELSDDTYLVMVDSQWYIEDWDHYPYINNKCEYKTRSAFLAEFKDELKDNQDKTVIVAVHHPIMSANRKGFFGRMGGFSSQEYYSNQMQALVGRLETVASQFEDVIFVSGNHKNLQYLADDGIPQIISGSTGETQKTRPEEDKGFFGSEEPGYAKLSVFTNGSSQVDFYNLESSVTPIYSTIIKRERATLDEVDFHQKSEFGKTYKASVYTEKEVNKSGLHTWAWGDHYRKVYGKKIEVPVLFLDELPGNPKAISAGGGNQSRSLRLLDDNENEFTLREMRKSAVRFIQSSIKDHYVVDYMRNTVAEDIITDFYTTAHPYAPFAVNGLSESLGILHANPKIYYVPKQIGLDRFNESYGDKLYMLEEHVGDENKDFKTFGASEDIISTADMILELQDNKDAKINEAEYIKARIFDMLIGDWDRHQDQWRWAKYEKGGKDIYQAIPRDRDQAFPKYDGPILALLKLGVPLLRVMQNYEAEIKNYKWFNAAGYPLDKIFIKSSNWKEWEKQAQYIQNNLSDEDIENAFAELPQDAQDESIAQIKETLKLRRANIVNIAKEYYSYFKKFVTVTGTQEDNKFLITRKDNGITKIEIKEEGEIIFSNEYNAKETKEIWVYGLDGHDEFKVEGDGNKLIKIKILGGEENDIYDFERKAKTKVYDYRSKKNTLKNVGSKRLTDSYSINNYDPNKKIYSSNVVLPSVGFDPDAGFKAGLSNTFTTYGLVRNPFTTQHTLTANYFSATQGFEVKYYGEFAHIFYNWNFGLDARFTSPNYSINFFGVGNETSYDNDIDKDFNRVPIKQWHVAPSLIYKESETVTAYFKPSIESYEVDDSYNDFIGEYYAEEDGVFSDQMYVGAEVGFNFNNKGSMIGYPRRGMELDLKAGYKSSINEDFDNQFTYLNPTVSFVYPIHESGVAAVATRASANFVLGDFGEDYEFYHAATIGGNESLRGFRNDRFLGESSFFHSTDLRVGVAKVRTNFIPLRIGITAGFDYGRVWMEGEDSNKWHNSYGGSVFINGFSAFTANVGYYMSDEDNRLIFTLGFRF</sequence>
<protein>
    <submittedName>
        <fullName evidence="4">ShlB/FhaC/HecB family hemolysin secretion/activation protein</fullName>
    </submittedName>
</protein>
<dbReference type="InterPro" id="IPR000184">
    <property type="entry name" value="Bac_surfAg_D15"/>
</dbReference>
<comment type="caution">
    <text evidence="4">The sequence shown here is derived from an EMBL/GenBank/DDBJ whole genome shotgun (WGS) entry which is preliminary data.</text>
</comment>
<feature type="domain" description="Bacterial surface antigen (D15)" evidence="3">
    <location>
        <begin position="924"/>
        <end position="1205"/>
    </location>
</feature>
<proteinExistence type="predicted"/>
<dbReference type="SUPFAM" id="SSF56300">
    <property type="entry name" value="Metallo-dependent phosphatases"/>
    <property type="match status" value="1"/>
</dbReference>
<evidence type="ECO:0000259" key="3">
    <source>
        <dbReference type="Pfam" id="PF01103"/>
    </source>
</evidence>
<dbReference type="Gene3D" id="2.40.160.50">
    <property type="entry name" value="membrane protein fhac: a member of the omp85/tpsb transporter family"/>
    <property type="match status" value="1"/>
</dbReference>
<dbReference type="Gene3D" id="3.60.21.10">
    <property type="match status" value="1"/>
</dbReference>
<dbReference type="Proteomes" id="UP001230915">
    <property type="component" value="Unassembled WGS sequence"/>
</dbReference>
<comment type="subcellular location">
    <subcellularLocation>
        <location evidence="1">Membrane</location>
    </subcellularLocation>
</comment>
<keyword evidence="2" id="KW-0472">Membrane</keyword>
<evidence type="ECO:0000313" key="4">
    <source>
        <dbReference type="EMBL" id="MDQ7918073.1"/>
    </source>
</evidence>
<organism evidence="4 5">
    <name type="scientific">Mesonia profundi</name>
    <dbReference type="NCBI Taxonomy" id="3070998"/>
    <lineage>
        <taxon>Bacteria</taxon>
        <taxon>Pseudomonadati</taxon>
        <taxon>Bacteroidota</taxon>
        <taxon>Flavobacteriia</taxon>
        <taxon>Flavobacteriales</taxon>
        <taxon>Flavobacteriaceae</taxon>
        <taxon>Mesonia</taxon>
    </lineage>
</organism>
<dbReference type="RefSeq" id="WP_308865023.1">
    <property type="nucleotide sequence ID" value="NZ_JAVHUL010000030.1"/>
</dbReference>
<evidence type="ECO:0000256" key="2">
    <source>
        <dbReference type="ARBA" id="ARBA00023136"/>
    </source>
</evidence>